<keyword evidence="2 3" id="KW-0040">ANK repeat</keyword>
<keyword evidence="6" id="KW-1185">Reference proteome</keyword>
<evidence type="ECO:0000256" key="2">
    <source>
        <dbReference type="ARBA" id="ARBA00023043"/>
    </source>
</evidence>
<reference evidence="5" key="1">
    <citation type="submission" date="2020-06" db="EMBL/GenBank/DDBJ databases">
        <title>Draft genome of Bugula neritina, a colonial animal packing powerful symbionts and potential medicines.</title>
        <authorList>
            <person name="Rayko M."/>
        </authorList>
    </citation>
    <scope>NUCLEOTIDE SEQUENCE [LARGE SCALE GENOMIC DNA]</scope>
    <source>
        <strain evidence="5">Kwan_BN1</strain>
    </source>
</reference>
<feature type="region of interest" description="Disordered" evidence="4">
    <location>
        <begin position="1"/>
        <end position="22"/>
    </location>
</feature>
<evidence type="ECO:0000256" key="1">
    <source>
        <dbReference type="ARBA" id="ARBA00022737"/>
    </source>
</evidence>
<feature type="repeat" description="ANK" evidence="3">
    <location>
        <begin position="80"/>
        <end position="116"/>
    </location>
</feature>
<dbReference type="Proteomes" id="UP000593567">
    <property type="component" value="Unassembled WGS sequence"/>
</dbReference>
<gene>
    <name evidence="5" type="ORF">EB796_012987</name>
</gene>
<keyword evidence="1" id="KW-0677">Repeat</keyword>
<dbReference type="SMART" id="SM00248">
    <property type="entry name" value="ANK"/>
    <property type="match status" value="5"/>
</dbReference>
<dbReference type="PANTHER" id="PTHR24198">
    <property type="entry name" value="ANKYRIN REPEAT AND PROTEIN KINASE DOMAIN-CONTAINING PROTEIN"/>
    <property type="match status" value="1"/>
</dbReference>
<dbReference type="Pfam" id="PF12796">
    <property type="entry name" value="Ank_2"/>
    <property type="match status" value="2"/>
</dbReference>
<name>A0A7J7JRS4_BUGNE</name>
<feature type="compositionally biased region" description="Low complexity" evidence="4">
    <location>
        <begin position="1"/>
        <end position="18"/>
    </location>
</feature>
<comment type="caution">
    <text evidence="5">The sequence shown here is derived from an EMBL/GenBank/DDBJ whole genome shotgun (WGS) entry which is preliminary data.</text>
</comment>
<sequence length="392" mass="44587">MSSSTPTTTFLLPPSSTSRSRRCQTAFEVEKSDQNLRVETPHVVKRPIKTALHQAVTDGRLHQARLLSARSSDINFQDNNGWTPLMLACSLENDTTGSKILSLLAARGAKINCKDRMGRTGLMIACLSGNKRTIEKLLEDTDLELSVQDNDGNTALILSAMKPDSTILHMILVEMMRQRITVDTRNSLGYTALLIACRSGHFESALSLLTFGKACCYLRDREYRLNAREWIHWYLRRKTAEKLMNNRFPHLASKEGPPAPPPQETSVLKLLSKIYRPMLLKPRPLFKSYETFAVKEVVPYLDVNEEGQKFALKELIGQITRRERDHEAELEKLYYHRMGQPQPVKPRVISTAKLRAHAYSGPKRPNPTITLKQLFEMYALNHQKPKKVACFV</sequence>
<accession>A0A7J7JRS4</accession>
<feature type="repeat" description="ANK" evidence="3">
    <location>
        <begin position="47"/>
        <end position="79"/>
    </location>
</feature>
<dbReference type="AlphaFoldDB" id="A0A7J7JRS4"/>
<dbReference type="Gene3D" id="1.25.40.20">
    <property type="entry name" value="Ankyrin repeat-containing domain"/>
    <property type="match status" value="1"/>
</dbReference>
<dbReference type="OrthoDB" id="5406014at2759"/>
<evidence type="ECO:0000313" key="6">
    <source>
        <dbReference type="Proteomes" id="UP000593567"/>
    </source>
</evidence>
<protein>
    <submittedName>
        <fullName evidence="5">Uncharacterized protein</fullName>
    </submittedName>
</protein>
<proteinExistence type="predicted"/>
<dbReference type="PANTHER" id="PTHR24198:SF165">
    <property type="entry name" value="ANKYRIN REPEAT-CONTAINING PROTEIN-RELATED"/>
    <property type="match status" value="1"/>
</dbReference>
<dbReference type="PROSITE" id="PS50088">
    <property type="entry name" value="ANK_REPEAT"/>
    <property type="match status" value="2"/>
</dbReference>
<organism evidence="5 6">
    <name type="scientific">Bugula neritina</name>
    <name type="common">Brown bryozoan</name>
    <name type="synonym">Sertularia neritina</name>
    <dbReference type="NCBI Taxonomy" id="10212"/>
    <lineage>
        <taxon>Eukaryota</taxon>
        <taxon>Metazoa</taxon>
        <taxon>Spiralia</taxon>
        <taxon>Lophotrochozoa</taxon>
        <taxon>Bryozoa</taxon>
        <taxon>Gymnolaemata</taxon>
        <taxon>Cheilostomatida</taxon>
        <taxon>Flustrina</taxon>
        <taxon>Buguloidea</taxon>
        <taxon>Bugulidae</taxon>
        <taxon>Bugula</taxon>
    </lineage>
</organism>
<dbReference type="InterPro" id="IPR002110">
    <property type="entry name" value="Ankyrin_rpt"/>
</dbReference>
<dbReference type="InterPro" id="IPR036770">
    <property type="entry name" value="Ankyrin_rpt-contain_sf"/>
</dbReference>
<evidence type="ECO:0000256" key="3">
    <source>
        <dbReference type="PROSITE-ProRule" id="PRU00023"/>
    </source>
</evidence>
<dbReference type="SUPFAM" id="SSF48403">
    <property type="entry name" value="Ankyrin repeat"/>
    <property type="match status" value="1"/>
</dbReference>
<evidence type="ECO:0000313" key="5">
    <source>
        <dbReference type="EMBL" id="KAF6028707.1"/>
    </source>
</evidence>
<dbReference type="EMBL" id="VXIV02001923">
    <property type="protein sequence ID" value="KAF6028707.1"/>
    <property type="molecule type" value="Genomic_DNA"/>
</dbReference>
<evidence type="ECO:0000256" key="4">
    <source>
        <dbReference type="SAM" id="MobiDB-lite"/>
    </source>
</evidence>